<dbReference type="EMBL" id="JADOET010000006">
    <property type="protein sequence ID" value="MBF8150100.1"/>
    <property type="molecule type" value="Genomic_DNA"/>
</dbReference>
<dbReference type="Pfam" id="PF14414">
    <property type="entry name" value="WHH"/>
    <property type="match status" value="1"/>
</dbReference>
<accession>A0ABS0EI25</accession>
<gene>
    <name evidence="1" type="ORF">ITJ86_09345</name>
</gene>
<evidence type="ECO:0000313" key="1">
    <source>
        <dbReference type="EMBL" id="MBF8150100.1"/>
    </source>
</evidence>
<organism evidence="1 2">
    <name type="scientific">Winogradskyella marina</name>
    <dbReference type="NCBI Taxonomy" id="2785530"/>
    <lineage>
        <taxon>Bacteria</taxon>
        <taxon>Pseudomonadati</taxon>
        <taxon>Bacteroidota</taxon>
        <taxon>Flavobacteriia</taxon>
        <taxon>Flavobacteriales</taxon>
        <taxon>Flavobacteriaceae</taxon>
        <taxon>Winogradskyella</taxon>
    </lineage>
</organism>
<evidence type="ECO:0000313" key="2">
    <source>
        <dbReference type="Proteomes" id="UP000611215"/>
    </source>
</evidence>
<dbReference type="GO" id="GO:0004519">
    <property type="term" value="F:endonuclease activity"/>
    <property type="evidence" value="ECO:0007669"/>
    <property type="project" value="UniProtKB-KW"/>
</dbReference>
<keyword evidence="1" id="KW-0378">Hydrolase</keyword>
<protein>
    <submittedName>
        <fullName evidence="1">HNH endonuclease</fullName>
    </submittedName>
</protein>
<dbReference type="Proteomes" id="UP000611215">
    <property type="component" value="Unassembled WGS sequence"/>
</dbReference>
<keyword evidence="1" id="KW-0255">Endonuclease</keyword>
<sequence length="262" mass="29886">MKKILGILGVIVALGAYPVWKSIDTKVIKQSDEVLTQVIKQSKKADKAVSVVATSVKELVEKSLKVKNSTHTYIKNGIKKTIKVADFSQHSIFSTTLSKDLLVATRELHYENALKGLQKSFSKNKDEFIEVLKKRNAIIMKRDKEFFEANKKQIRAIEQKMITASKNNNLIKEKELLSELRNIANKITFKLTPKGKPIQFLDENQILKRQLADITNPKLNRKSKVFGFTWHHNEKKGVMNLVDEVVHKFNDHAGGYSKWGTL</sequence>
<dbReference type="InterPro" id="IPR032869">
    <property type="entry name" value="WHH_dom_containing"/>
</dbReference>
<keyword evidence="2" id="KW-1185">Reference proteome</keyword>
<reference evidence="1 2" key="1">
    <citation type="submission" date="2020-11" db="EMBL/GenBank/DDBJ databases">
        <title>Winogradskyella marina sp. nov., isolated from marine sediment.</title>
        <authorList>
            <person name="Bo J."/>
            <person name="Wang S."/>
            <person name="Song X."/>
            <person name="Du Z."/>
        </authorList>
    </citation>
    <scope>NUCLEOTIDE SEQUENCE [LARGE SCALE GENOMIC DNA]</scope>
    <source>
        <strain evidence="1 2">F6397</strain>
    </source>
</reference>
<proteinExistence type="predicted"/>
<comment type="caution">
    <text evidence="1">The sequence shown here is derived from an EMBL/GenBank/DDBJ whole genome shotgun (WGS) entry which is preliminary data.</text>
</comment>
<keyword evidence="1" id="KW-0540">Nuclease</keyword>
<dbReference type="RefSeq" id="WP_195871369.1">
    <property type="nucleotide sequence ID" value="NZ_JADOET010000006.1"/>
</dbReference>
<name>A0ABS0EI25_9FLAO</name>